<dbReference type="SMART" id="SM00464">
    <property type="entry name" value="LON"/>
    <property type="match status" value="1"/>
</dbReference>
<evidence type="ECO:0000256" key="2">
    <source>
        <dbReference type="ARBA" id="ARBA00022670"/>
    </source>
</evidence>
<evidence type="ECO:0000256" key="16">
    <source>
        <dbReference type="RuleBase" id="RU000591"/>
    </source>
</evidence>
<dbReference type="FunFam" id="1.10.8.60:FF:000043">
    <property type="entry name" value="Lon protease homolog, mitochondrial"/>
    <property type="match status" value="1"/>
</dbReference>
<feature type="active site" evidence="11 13">
    <location>
        <position position="870"/>
    </location>
</feature>
<dbReference type="InterPro" id="IPR014721">
    <property type="entry name" value="Ribsml_uS5_D2-typ_fold_subgr"/>
</dbReference>
<dbReference type="GO" id="GO:0005524">
    <property type="term" value="F:ATP binding"/>
    <property type="evidence" value="ECO:0007669"/>
    <property type="project" value="UniProtKB-UniRule"/>
</dbReference>
<dbReference type="InterPro" id="IPR020568">
    <property type="entry name" value="Ribosomal_Su5_D2-typ_SF"/>
</dbReference>
<feature type="compositionally biased region" description="Acidic residues" evidence="17">
    <location>
        <begin position="222"/>
        <end position="234"/>
    </location>
</feature>
<evidence type="ECO:0000256" key="13">
    <source>
        <dbReference type="PIRSR" id="PIRSR001174-1"/>
    </source>
</evidence>
<evidence type="ECO:0000256" key="12">
    <source>
        <dbReference type="PIRNR" id="PIRNR001174"/>
    </source>
</evidence>
<feature type="region of interest" description="Disordered" evidence="17">
    <location>
        <begin position="220"/>
        <end position="256"/>
    </location>
</feature>
<evidence type="ECO:0000313" key="21">
    <source>
        <dbReference type="Proteomes" id="UP000472271"/>
    </source>
</evidence>
<evidence type="ECO:0000256" key="5">
    <source>
        <dbReference type="ARBA" id="ARBA00022825"/>
    </source>
</evidence>
<dbReference type="GO" id="GO:0007005">
    <property type="term" value="P:mitochondrion organization"/>
    <property type="evidence" value="ECO:0007669"/>
    <property type="project" value="TreeGrafter"/>
</dbReference>
<dbReference type="AlphaFoldDB" id="A0A673CUH6"/>
<dbReference type="EC" id="3.4.21.53" evidence="11"/>
<reference evidence="20" key="1">
    <citation type="submission" date="2019-06" db="EMBL/GenBank/DDBJ databases">
        <authorList>
            <consortium name="Wellcome Sanger Institute Data Sharing"/>
        </authorList>
    </citation>
    <scope>NUCLEOTIDE SEQUENCE [LARGE SCALE GENOMIC DNA]</scope>
</reference>
<dbReference type="InterPro" id="IPR027503">
    <property type="entry name" value="Lonm_euk"/>
</dbReference>
<evidence type="ECO:0000256" key="9">
    <source>
        <dbReference type="ARBA" id="ARBA00023128"/>
    </source>
</evidence>
<dbReference type="GO" id="GO:0005759">
    <property type="term" value="C:mitochondrial matrix"/>
    <property type="evidence" value="ECO:0007669"/>
    <property type="project" value="UniProtKB-SubCell"/>
</dbReference>
<dbReference type="InterPro" id="IPR015947">
    <property type="entry name" value="PUA-like_sf"/>
</dbReference>
<keyword evidence="9 11" id="KW-0496">Mitochondrion</keyword>
<dbReference type="PANTHER" id="PTHR43718">
    <property type="entry name" value="LON PROTEASE"/>
    <property type="match status" value="1"/>
</dbReference>
<dbReference type="PANTHER" id="PTHR43718:SF2">
    <property type="entry name" value="LON PROTEASE HOMOLOG, MITOCHONDRIAL"/>
    <property type="match status" value="1"/>
</dbReference>
<dbReference type="FunFam" id="1.20.58.1480:FF:000002">
    <property type="entry name" value="Lon protease homolog, mitochondrial"/>
    <property type="match status" value="1"/>
</dbReference>
<name>A0A673CUH6_9TELE</name>
<keyword evidence="8 11" id="KW-0238">DNA-binding</keyword>
<evidence type="ECO:0000259" key="19">
    <source>
        <dbReference type="PROSITE" id="PS51787"/>
    </source>
</evidence>
<proteinExistence type="inferred from homology"/>
<evidence type="ECO:0000256" key="1">
    <source>
        <dbReference type="ARBA" id="ARBA00004305"/>
    </source>
</evidence>
<keyword evidence="6 11" id="KW-0067">ATP-binding</keyword>
<comment type="function">
    <text evidence="11">ATP-dependent serine protease that mediates the selective degradation of misfolded, unassembled or oxidatively damaged polypeptides as well as certain short-lived regulatory proteins in the mitochondrial matrix. May also have a chaperone function in the assembly of inner membrane protein complexes. Participates in the regulation of mitochondrial gene expression and in the maintenance of the integrity of the mitochondrial genome. Binds to mitochondrial DNA in a site-specific manner.</text>
</comment>
<dbReference type="InterPro" id="IPR027065">
    <property type="entry name" value="Lon_Prtase"/>
</dbReference>
<dbReference type="NCBIfam" id="TIGR00763">
    <property type="entry name" value="lon"/>
    <property type="match status" value="1"/>
</dbReference>
<evidence type="ECO:0000256" key="17">
    <source>
        <dbReference type="SAM" id="MobiDB-lite"/>
    </source>
</evidence>
<dbReference type="Gene3D" id="3.30.230.10">
    <property type="match status" value="1"/>
</dbReference>
<comment type="similarity">
    <text evidence="11 12 15 16">Belongs to the peptidase S16 family.</text>
</comment>
<feature type="binding site" evidence="11 14">
    <location>
        <begin position="496"/>
        <end position="503"/>
    </location>
    <ligand>
        <name>ATP</name>
        <dbReference type="ChEBI" id="CHEBI:30616"/>
    </ligand>
</feature>
<evidence type="ECO:0000256" key="11">
    <source>
        <dbReference type="HAMAP-Rule" id="MF_03120"/>
    </source>
</evidence>
<dbReference type="Gene3D" id="1.20.58.1480">
    <property type="match status" value="1"/>
</dbReference>
<dbReference type="SMART" id="SM00382">
    <property type="entry name" value="AAA"/>
    <property type="match status" value="1"/>
</dbReference>
<evidence type="ECO:0000256" key="14">
    <source>
        <dbReference type="PIRSR" id="PIRSR001174-2"/>
    </source>
</evidence>
<dbReference type="SUPFAM" id="SSF52540">
    <property type="entry name" value="P-loop containing nucleoside triphosphate hydrolases"/>
    <property type="match status" value="1"/>
</dbReference>
<protein>
    <recommendedName>
        <fullName evidence="11">Lon protease homolog, mitochondrial</fullName>
        <ecNumber evidence="11">3.4.21.53</ecNumber>
    </recommendedName>
</protein>
<comment type="subunit">
    <text evidence="11">Homohexamer or homoheptamer. Organized in a ring with a central cavity.</text>
</comment>
<dbReference type="GO" id="GO:0003697">
    <property type="term" value="F:single-stranded DNA binding"/>
    <property type="evidence" value="ECO:0007669"/>
    <property type="project" value="TreeGrafter"/>
</dbReference>
<feature type="domain" description="Lon proteolytic" evidence="18">
    <location>
        <begin position="732"/>
        <end position="921"/>
    </location>
</feature>
<dbReference type="Ensembl" id="ENSSORT00005056918.1">
    <property type="protein sequence ID" value="ENSSORP00005055633.1"/>
    <property type="gene ID" value="ENSSORG00005024811.1"/>
</dbReference>
<keyword evidence="7" id="KW-0809">Transit peptide</keyword>
<evidence type="ECO:0000256" key="10">
    <source>
        <dbReference type="ARBA" id="ARBA00050665"/>
    </source>
</evidence>
<dbReference type="PROSITE" id="PS51787">
    <property type="entry name" value="LON_N"/>
    <property type="match status" value="1"/>
</dbReference>
<dbReference type="GO" id="GO:0004176">
    <property type="term" value="F:ATP-dependent peptidase activity"/>
    <property type="evidence" value="ECO:0007669"/>
    <property type="project" value="UniProtKB-UniRule"/>
</dbReference>
<dbReference type="InterPro" id="IPR003593">
    <property type="entry name" value="AAA+_ATPase"/>
</dbReference>
<dbReference type="GO" id="GO:0034599">
    <property type="term" value="P:cellular response to oxidative stress"/>
    <property type="evidence" value="ECO:0007669"/>
    <property type="project" value="UniProtKB-UniRule"/>
</dbReference>
<dbReference type="FunFam" id="3.30.230.10:FF:000015">
    <property type="entry name" value="Lon protease homolog, mitochondrial"/>
    <property type="match status" value="1"/>
</dbReference>
<reference evidence="20" key="3">
    <citation type="submission" date="2025-09" db="UniProtKB">
        <authorList>
            <consortium name="Ensembl"/>
        </authorList>
    </citation>
    <scope>IDENTIFICATION</scope>
</reference>
<dbReference type="CDD" id="cd19500">
    <property type="entry name" value="RecA-like_Lon"/>
    <property type="match status" value="1"/>
</dbReference>
<dbReference type="GO" id="GO:0043565">
    <property type="term" value="F:sequence-specific DNA binding"/>
    <property type="evidence" value="ECO:0007669"/>
    <property type="project" value="UniProtKB-UniRule"/>
</dbReference>
<dbReference type="InterPro" id="IPR004815">
    <property type="entry name" value="Lon_bac/euk-typ"/>
</dbReference>
<dbReference type="InterPro" id="IPR046336">
    <property type="entry name" value="Lon_prtase_N_sf"/>
</dbReference>
<accession>A0A673CUH6</accession>
<dbReference type="GO" id="GO:0051131">
    <property type="term" value="P:chaperone-mediated protein complex assembly"/>
    <property type="evidence" value="ECO:0007669"/>
    <property type="project" value="UniProtKB-UniRule"/>
</dbReference>
<dbReference type="Pfam" id="PF00004">
    <property type="entry name" value="AAA"/>
    <property type="match status" value="1"/>
</dbReference>
<comment type="subcellular location">
    <subcellularLocation>
        <location evidence="1 11">Mitochondrion matrix</location>
    </subcellularLocation>
</comment>
<dbReference type="Gene3D" id="1.10.8.60">
    <property type="match status" value="1"/>
</dbReference>
<dbReference type="Proteomes" id="UP000472271">
    <property type="component" value="Chromosome 4"/>
</dbReference>
<dbReference type="Gene3D" id="1.20.5.5270">
    <property type="match status" value="1"/>
</dbReference>
<dbReference type="InterPro" id="IPR003959">
    <property type="entry name" value="ATPase_AAA_core"/>
</dbReference>
<dbReference type="PROSITE" id="PS01046">
    <property type="entry name" value="LON_SER"/>
    <property type="match status" value="1"/>
</dbReference>
<dbReference type="PROSITE" id="PS51786">
    <property type="entry name" value="LON_PROTEOLYTIC"/>
    <property type="match status" value="1"/>
</dbReference>
<dbReference type="GO" id="GO:0070407">
    <property type="term" value="P:oxidation-dependent protein catabolic process"/>
    <property type="evidence" value="ECO:0007669"/>
    <property type="project" value="UniProtKB-UniRule"/>
</dbReference>
<feature type="active site" evidence="11 13">
    <location>
        <position position="827"/>
    </location>
</feature>
<feature type="region of interest" description="Disordered" evidence="17">
    <location>
        <begin position="75"/>
        <end position="109"/>
    </location>
</feature>
<dbReference type="Pfam" id="PF02190">
    <property type="entry name" value="LON_substr_bdg"/>
    <property type="match status" value="1"/>
</dbReference>
<feature type="compositionally biased region" description="Basic residues" evidence="17">
    <location>
        <begin position="240"/>
        <end position="249"/>
    </location>
</feature>
<feature type="domain" description="Lon N-terminal" evidence="19">
    <location>
        <begin position="124"/>
        <end position="343"/>
    </location>
</feature>
<keyword evidence="21" id="KW-1185">Reference proteome</keyword>
<feature type="compositionally biased region" description="Low complexity" evidence="17">
    <location>
        <begin position="76"/>
        <end position="89"/>
    </location>
</feature>
<dbReference type="FunFam" id="1.20.5.5270:FF:000001">
    <property type="entry name" value="Lon protease homolog, mitochondrial"/>
    <property type="match status" value="1"/>
</dbReference>
<evidence type="ECO:0000313" key="20">
    <source>
        <dbReference type="Ensembl" id="ENSSORP00005055633.1"/>
    </source>
</evidence>
<feature type="compositionally biased region" description="Gly residues" evidence="17">
    <location>
        <begin position="90"/>
        <end position="104"/>
    </location>
</feature>
<dbReference type="Gene3D" id="3.40.50.300">
    <property type="entry name" value="P-loop containing nucleotide triphosphate hydrolases"/>
    <property type="match status" value="1"/>
</dbReference>
<dbReference type="SUPFAM" id="SSF54211">
    <property type="entry name" value="Ribosomal protein S5 domain 2-like"/>
    <property type="match status" value="1"/>
</dbReference>
<dbReference type="Pfam" id="PF05362">
    <property type="entry name" value="Lon_C"/>
    <property type="match status" value="1"/>
</dbReference>
<dbReference type="InterPro" id="IPR008268">
    <property type="entry name" value="Peptidase_S16_AS"/>
</dbReference>
<dbReference type="InterPro" id="IPR054594">
    <property type="entry name" value="Lon_lid"/>
</dbReference>
<keyword evidence="4 11" id="KW-0378">Hydrolase</keyword>
<dbReference type="PIRSF" id="PIRSF001174">
    <property type="entry name" value="Lon_proteas"/>
    <property type="match status" value="1"/>
</dbReference>
<dbReference type="SUPFAM" id="SSF88697">
    <property type="entry name" value="PUA domain-like"/>
    <property type="match status" value="1"/>
</dbReference>
<dbReference type="FunFam" id="2.30.130.40:FF:000004">
    <property type="entry name" value="Lon protease homolog, mitochondrial"/>
    <property type="match status" value="1"/>
</dbReference>
<keyword evidence="2 11" id="KW-0645">Protease</keyword>
<dbReference type="HAMAP" id="MF_03120">
    <property type="entry name" value="lonm_euk"/>
    <property type="match status" value="1"/>
</dbReference>
<evidence type="ECO:0000259" key="18">
    <source>
        <dbReference type="PROSITE" id="PS51786"/>
    </source>
</evidence>
<dbReference type="Pfam" id="PF22667">
    <property type="entry name" value="Lon_lid"/>
    <property type="match status" value="1"/>
</dbReference>
<dbReference type="InterPro" id="IPR003111">
    <property type="entry name" value="Lon_prtase_N"/>
</dbReference>
<evidence type="ECO:0000256" key="15">
    <source>
        <dbReference type="PROSITE-ProRule" id="PRU01122"/>
    </source>
</evidence>
<dbReference type="InterPro" id="IPR008269">
    <property type="entry name" value="Lon_proteolytic"/>
</dbReference>
<evidence type="ECO:0000256" key="7">
    <source>
        <dbReference type="ARBA" id="ARBA00022946"/>
    </source>
</evidence>
<evidence type="ECO:0000256" key="4">
    <source>
        <dbReference type="ARBA" id="ARBA00022801"/>
    </source>
</evidence>
<dbReference type="PRINTS" id="PR00830">
    <property type="entry name" value="ENDOLAPTASE"/>
</dbReference>
<evidence type="ECO:0000256" key="6">
    <source>
        <dbReference type="ARBA" id="ARBA00022840"/>
    </source>
</evidence>
<dbReference type="GO" id="GO:0016887">
    <property type="term" value="F:ATP hydrolysis activity"/>
    <property type="evidence" value="ECO:0007669"/>
    <property type="project" value="UniProtKB-UniRule"/>
</dbReference>
<gene>
    <name evidence="20" type="primary">lonp1</name>
    <name evidence="11" type="synonym">LONP1</name>
</gene>
<dbReference type="Gene3D" id="2.30.130.40">
    <property type="entry name" value="LON domain-like"/>
    <property type="match status" value="1"/>
</dbReference>
<comment type="catalytic activity">
    <reaction evidence="10 11">
        <text>Hydrolysis of proteins in presence of ATP.</text>
        <dbReference type="EC" id="3.4.21.53"/>
    </reaction>
</comment>
<dbReference type="InterPro" id="IPR027417">
    <property type="entry name" value="P-loop_NTPase"/>
</dbReference>
<reference evidence="20" key="2">
    <citation type="submission" date="2025-08" db="UniProtKB">
        <authorList>
            <consortium name="Ensembl"/>
        </authorList>
    </citation>
    <scope>IDENTIFICATION</scope>
</reference>
<sequence length="925" mass="103319">YENSLRHQTLTEGVRQYACRRKTCTDITAMTAGFRLTTRPHRWMRVGSVLRSHPDLLTSTRRPFIIQDRAFGNQTSGAGFSGEDGADSAGSGGEESGGDGGGAFSGPQMTALTPMMVPEVFPNVPLIAVNRNPVFPRFIKIIEVKNKELMELLRRKVRLAQPYAGVFLKRDDSNESDVVESLDAVYSTGTFVQIHEMQDLGDKLRMIVMGHRRVRITRQLEVEPEETAASESESESQPKPPRRKAKRTRKEPPGSVAELMEDKALTAEIVKTIRDIIALNPLYRESVLQMMQAGQRVVDNPIYLSDMGAALTGAESHELQDVLEETNIPKRLYKALSLLKKEYELSKLQQRLGREVEEKIKQTHRKYLLQEQLKIIKKELGLEKEDKEAIEEKFRERLKDRTVPQHIMDVINEELNKLGLLDNHSSEFNVTRNYLDWLTSMPWGTNSEENLLLERAKEVLEEDHYGMDDVKKRILEFIAVSQLRGSTQGKILCFYGPPGVGKTSIARSIARALNRQYFRFSVGGMTDVAEIKGHRRTYVGAMPGKIIQCLKKTKTENPLVLIDEVDKMGRGYQGDPSSALLELLDPEQNANFLDHYLDVPVDLSKVLFICTANVIDTIPEPLRDRMEMINVSGYVAQEKLAIAERYLVPQLRSLCGLTEEKAAISSDALSLLIRQYCRESGVRNLQKQVEKVFRKVAFSIVSGDQTTVTVTTENLQDYVGKPLFTVDRMYDVTPPGVVMGLAWTAMGGSTLFIETSLRRPPGGADSKGEGSLEVTGQLGDVMKESAKIASTFARAFLMTQEPENQFLVNSHLHLHVPEGATPKDGPSAGCTIVTALLSLATNQSVRQNVAMTGEVSLTGKILPVGGIKEKTIAARRAGVTCIILPSENRKDFSDLPDYITQGLEVHFVDHYSQIYPIDPDTQLEP</sequence>
<dbReference type="GO" id="GO:0006515">
    <property type="term" value="P:protein quality control for misfolded or incompletely synthesized proteins"/>
    <property type="evidence" value="ECO:0007669"/>
    <property type="project" value="UniProtKB-UniRule"/>
</dbReference>
<dbReference type="GO" id="GO:0004252">
    <property type="term" value="F:serine-type endopeptidase activity"/>
    <property type="evidence" value="ECO:0007669"/>
    <property type="project" value="UniProtKB-UniRule"/>
</dbReference>
<evidence type="ECO:0000256" key="3">
    <source>
        <dbReference type="ARBA" id="ARBA00022741"/>
    </source>
</evidence>
<organism evidence="20 21">
    <name type="scientific">Sphaeramia orbicularis</name>
    <name type="common">orbiculate cardinalfish</name>
    <dbReference type="NCBI Taxonomy" id="375764"/>
    <lineage>
        <taxon>Eukaryota</taxon>
        <taxon>Metazoa</taxon>
        <taxon>Chordata</taxon>
        <taxon>Craniata</taxon>
        <taxon>Vertebrata</taxon>
        <taxon>Euteleostomi</taxon>
        <taxon>Actinopterygii</taxon>
        <taxon>Neopterygii</taxon>
        <taxon>Teleostei</taxon>
        <taxon>Neoteleostei</taxon>
        <taxon>Acanthomorphata</taxon>
        <taxon>Gobiaria</taxon>
        <taxon>Kurtiformes</taxon>
        <taxon>Apogonoidei</taxon>
        <taxon>Apogonidae</taxon>
        <taxon>Apogoninae</taxon>
        <taxon>Sphaeramia</taxon>
    </lineage>
</organism>
<keyword evidence="3 11" id="KW-0547">Nucleotide-binding</keyword>
<keyword evidence="5 11" id="KW-0720">Serine protease</keyword>
<dbReference type="FunFam" id="3.40.50.300:FF:000021">
    <property type="entry name" value="Lon protease homolog"/>
    <property type="match status" value="1"/>
</dbReference>
<evidence type="ECO:0000256" key="8">
    <source>
        <dbReference type="ARBA" id="ARBA00023125"/>
    </source>
</evidence>